<dbReference type="Pfam" id="PF07470">
    <property type="entry name" value="Glyco_hydro_88"/>
    <property type="match status" value="1"/>
</dbReference>
<keyword evidence="2" id="KW-0472">Membrane</keyword>
<dbReference type="SUPFAM" id="SSF48208">
    <property type="entry name" value="Six-hairpin glycosidases"/>
    <property type="match status" value="1"/>
</dbReference>
<dbReference type="EMBL" id="ABCK01000003">
    <property type="protein sequence ID" value="EDM29037.1"/>
    <property type="molecule type" value="Genomic_DNA"/>
</dbReference>
<dbReference type="InterPro" id="IPR052043">
    <property type="entry name" value="PolySaccharide_Degr_Enz"/>
</dbReference>
<dbReference type="RefSeq" id="WP_007277339.1">
    <property type="nucleotide sequence ID" value="NZ_ABCK01000003.1"/>
</dbReference>
<dbReference type="OrthoDB" id="9807186at2"/>
<name>A6DHF4_9BACT</name>
<reference evidence="3 4" key="1">
    <citation type="journal article" date="2010" name="J. Bacteriol.">
        <title>Genome sequence of Lentisphaera araneosa HTCC2155T, the type species of the order Lentisphaerales in the phylum Lentisphaerae.</title>
        <authorList>
            <person name="Thrash J.C."/>
            <person name="Cho J.C."/>
            <person name="Vergin K.L."/>
            <person name="Morris R.M."/>
            <person name="Giovannoni S.J."/>
        </authorList>
    </citation>
    <scope>NUCLEOTIDE SEQUENCE [LARGE SCALE GENOMIC DNA]</scope>
    <source>
        <strain evidence="3 4">HTCC2155</strain>
    </source>
</reference>
<proteinExistence type="predicted"/>
<dbReference type="GO" id="GO:0005975">
    <property type="term" value="P:carbohydrate metabolic process"/>
    <property type="evidence" value="ECO:0007669"/>
    <property type="project" value="InterPro"/>
</dbReference>
<dbReference type="InterPro" id="IPR010905">
    <property type="entry name" value="Glyco_hydro_88"/>
</dbReference>
<comment type="caution">
    <text evidence="3">The sequence shown here is derived from an EMBL/GenBank/DDBJ whole genome shotgun (WGS) entry which is preliminary data.</text>
</comment>
<evidence type="ECO:0000313" key="4">
    <source>
        <dbReference type="Proteomes" id="UP000004947"/>
    </source>
</evidence>
<evidence type="ECO:0000256" key="2">
    <source>
        <dbReference type="SAM" id="Phobius"/>
    </source>
</evidence>
<sequence length="389" mass="45707">MFQYVYWLLACFFVVGLIFLSVDFYYWFIDRYSRYRIGRWQNHQSWIKRYNRTVIKWLPKTPPVQISDNTHLILWDKITGKFSRNCVQSWQTAGLVLGACEYTQNDTDELLKKCTKHFIDTEGMWRKKPTNVDNSMLAFSLLKYSKRSEFIRPAMDYMISIVEKFISDEDQMIIYNQRTNLRYVDTLGLVCPFLVLYAKIYKEHKYQNLAYEQIRKFNKVGLFQNTYLPAHAYEINSKLPMGVYGWGRGTGWYIIGVLDSFIEMSDSDEKNKLRSQLLAMADFYARFQRQDGGFGTFLQDKKTYDSSATAIFAYFYACCHDIFVKNEYAEISRRSLDMLKSKTRMSGKLDNCQGDTKDVGIFSTRYDSLPFAQGFGLRAYAKIQDVAAN</sequence>
<dbReference type="STRING" id="313628.LNTAR_14512"/>
<keyword evidence="2" id="KW-1133">Transmembrane helix</keyword>
<dbReference type="GO" id="GO:0016787">
    <property type="term" value="F:hydrolase activity"/>
    <property type="evidence" value="ECO:0007669"/>
    <property type="project" value="UniProtKB-KW"/>
</dbReference>
<gene>
    <name evidence="3" type="ORF">LNTAR_14512</name>
</gene>
<accession>A6DHF4</accession>
<dbReference type="eggNOG" id="COG4225">
    <property type="taxonomic scope" value="Bacteria"/>
</dbReference>
<keyword evidence="4" id="KW-1185">Reference proteome</keyword>
<dbReference type="Proteomes" id="UP000004947">
    <property type="component" value="Unassembled WGS sequence"/>
</dbReference>
<evidence type="ECO:0000256" key="1">
    <source>
        <dbReference type="ARBA" id="ARBA00022801"/>
    </source>
</evidence>
<keyword evidence="2" id="KW-0812">Transmembrane</keyword>
<feature type="transmembrane region" description="Helical" evidence="2">
    <location>
        <begin position="6"/>
        <end position="29"/>
    </location>
</feature>
<dbReference type="InterPro" id="IPR012341">
    <property type="entry name" value="6hp_glycosidase-like_sf"/>
</dbReference>
<dbReference type="PANTHER" id="PTHR33886">
    <property type="entry name" value="UNSATURATED RHAMNOGALACTURONAN HYDROLASE (EUROFUNG)"/>
    <property type="match status" value="1"/>
</dbReference>
<dbReference type="Gene3D" id="1.50.10.10">
    <property type="match status" value="1"/>
</dbReference>
<evidence type="ECO:0008006" key="5">
    <source>
        <dbReference type="Google" id="ProtNLM"/>
    </source>
</evidence>
<organism evidence="3 4">
    <name type="scientific">Lentisphaera araneosa HTCC2155</name>
    <dbReference type="NCBI Taxonomy" id="313628"/>
    <lineage>
        <taxon>Bacteria</taxon>
        <taxon>Pseudomonadati</taxon>
        <taxon>Lentisphaerota</taxon>
        <taxon>Lentisphaeria</taxon>
        <taxon>Lentisphaerales</taxon>
        <taxon>Lentisphaeraceae</taxon>
        <taxon>Lentisphaera</taxon>
    </lineage>
</organism>
<keyword evidence="1" id="KW-0378">Hydrolase</keyword>
<dbReference type="InterPro" id="IPR008928">
    <property type="entry name" value="6-hairpin_glycosidase_sf"/>
</dbReference>
<evidence type="ECO:0000313" key="3">
    <source>
        <dbReference type="EMBL" id="EDM29037.1"/>
    </source>
</evidence>
<protein>
    <recommendedName>
        <fullName evidence="5">Glycosyl hydrolase, family 88</fullName>
    </recommendedName>
</protein>
<dbReference type="AlphaFoldDB" id="A6DHF4"/>
<dbReference type="PANTHER" id="PTHR33886:SF8">
    <property type="entry name" value="UNSATURATED RHAMNOGALACTURONAN HYDROLASE (EUROFUNG)"/>
    <property type="match status" value="1"/>
</dbReference>